<keyword evidence="2" id="KW-1185">Reference proteome</keyword>
<evidence type="ECO:0000313" key="2">
    <source>
        <dbReference type="Proteomes" id="UP000319663"/>
    </source>
</evidence>
<comment type="caution">
    <text evidence="1">The sequence shown here is derived from an EMBL/GenBank/DDBJ whole genome shotgun (WGS) entry which is preliminary data.</text>
</comment>
<protein>
    <submittedName>
        <fullName evidence="1">Uncharacterized protein</fullName>
    </submittedName>
</protein>
<name>A0A507QG99_MONPU</name>
<dbReference type="STRING" id="5098.A0A507QG99"/>
<reference evidence="1 2" key="1">
    <citation type="submission" date="2019-06" db="EMBL/GenBank/DDBJ databases">
        <title>Wine fermentation using esterase from Monascus purpureus.</title>
        <authorList>
            <person name="Geng C."/>
            <person name="Zhang Y."/>
        </authorList>
    </citation>
    <scope>NUCLEOTIDE SEQUENCE [LARGE SCALE GENOMIC DNA]</scope>
    <source>
        <strain evidence="1">HQ1</strain>
    </source>
</reference>
<evidence type="ECO:0000313" key="1">
    <source>
        <dbReference type="EMBL" id="TQB67538.1"/>
    </source>
</evidence>
<dbReference type="AlphaFoldDB" id="A0A507QG99"/>
<proteinExistence type="predicted"/>
<dbReference type="OrthoDB" id="4364812at2759"/>
<dbReference type="Proteomes" id="UP000319663">
    <property type="component" value="Unassembled WGS sequence"/>
</dbReference>
<organism evidence="1 2">
    <name type="scientific">Monascus purpureus</name>
    <name type="common">Red mold</name>
    <name type="synonym">Monascus anka</name>
    <dbReference type="NCBI Taxonomy" id="5098"/>
    <lineage>
        <taxon>Eukaryota</taxon>
        <taxon>Fungi</taxon>
        <taxon>Dikarya</taxon>
        <taxon>Ascomycota</taxon>
        <taxon>Pezizomycotina</taxon>
        <taxon>Eurotiomycetes</taxon>
        <taxon>Eurotiomycetidae</taxon>
        <taxon>Eurotiales</taxon>
        <taxon>Aspergillaceae</taxon>
        <taxon>Monascus</taxon>
    </lineage>
</organism>
<sequence>MSDECDKTGPPWGDLAVEQYFITNWDHSSAETPDQQRKRLVAEFLDLKLIPAECQSVHILFVNSSTPDLPRI</sequence>
<dbReference type="EMBL" id="VIFY01000371">
    <property type="protein sequence ID" value="TQB67538.1"/>
    <property type="molecule type" value="Genomic_DNA"/>
</dbReference>
<gene>
    <name evidence="1" type="ORF">MPDQ_005333</name>
</gene>
<accession>A0A507QG99</accession>